<dbReference type="Gene3D" id="3.30.70.1890">
    <property type="match status" value="1"/>
</dbReference>
<dbReference type="NCBIfam" id="TIGR01877">
    <property type="entry name" value="cas_cas6"/>
    <property type="match status" value="1"/>
</dbReference>
<reference evidence="7" key="1">
    <citation type="journal article" date="2020" name="mSystems">
        <title>Genome- and Community-Level Interaction Insights into Carbon Utilization and Element Cycling Functions of Hydrothermarchaeota in Hydrothermal Sediment.</title>
        <authorList>
            <person name="Zhou Z."/>
            <person name="Liu Y."/>
            <person name="Xu W."/>
            <person name="Pan J."/>
            <person name="Luo Z.H."/>
            <person name="Li M."/>
        </authorList>
    </citation>
    <scope>NUCLEOTIDE SEQUENCE [LARGE SCALE GENOMIC DNA]</scope>
    <source>
        <strain evidence="6">SpSt-12</strain>
        <strain evidence="7">SpSt-87</strain>
    </source>
</reference>
<dbReference type="InterPro" id="IPR010156">
    <property type="entry name" value="CRISPR-assoc_prot_Cas6"/>
</dbReference>
<evidence type="ECO:0000259" key="5">
    <source>
        <dbReference type="Pfam" id="PF10040"/>
    </source>
</evidence>
<dbReference type="CDD" id="cd21141">
    <property type="entry name" value="Cas6_III-like"/>
    <property type="match status" value="1"/>
</dbReference>
<evidence type="ECO:0000313" key="7">
    <source>
        <dbReference type="EMBL" id="HFW33257.1"/>
    </source>
</evidence>
<accession>A0A7C3MBX3</accession>
<evidence type="ECO:0000256" key="4">
    <source>
        <dbReference type="ARBA" id="ARBA00023118"/>
    </source>
</evidence>
<evidence type="ECO:0000256" key="2">
    <source>
        <dbReference type="ARBA" id="ARBA00022759"/>
    </source>
</evidence>
<gene>
    <name evidence="7" type="primary">cas6</name>
    <name evidence="6" type="ORF">ENN70_00365</name>
    <name evidence="7" type="ORF">ENW66_09990</name>
</gene>
<dbReference type="Pfam" id="PF10040">
    <property type="entry name" value="CRISPR_Cas6"/>
    <property type="match status" value="1"/>
</dbReference>
<evidence type="ECO:0000313" key="6">
    <source>
        <dbReference type="EMBL" id="HET20580.1"/>
    </source>
</evidence>
<keyword evidence="4" id="KW-0051">Antiviral defense</keyword>
<dbReference type="AlphaFoldDB" id="A0A7C3MBX3"/>
<dbReference type="GO" id="GO:0016788">
    <property type="term" value="F:hydrolase activity, acting on ester bonds"/>
    <property type="evidence" value="ECO:0007669"/>
    <property type="project" value="InterPro"/>
</dbReference>
<dbReference type="GO" id="GO:0051607">
    <property type="term" value="P:defense response to virus"/>
    <property type="evidence" value="ECO:0007669"/>
    <property type="project" value="UniProtKB-KW"/>
</dbReference>
<dbReference type="InterPro" id="IPR045747">
    <property type="entry name" value="CRISPR-assoc_prot_Cas6_N_sf"/>
</dbReference>
<keyword evidence="2" id="KW-0255">Endonuclease</keyword>
<keyword evidence="3" id="KW-0378">Hydrolase</keyword>
<dbReference type="InterPro" id="IPR019267">
    <property type="entry name" value="CRISPR-assoc_Cas6_C"/>
</dbReference>
<proteinExistence type="predicted"/>
<comment type="caution">
    <text evidence="7">The sequence shown here is derived from an EMBL/GenBank/DDBJ whole genome shotgun (WGS) entry which is preliminary data.</text>
</comment>
<name>A0A7C3MBX3_ARCFL</name>
<dbReference type="EMBL" id="DTLB01000053">
    <property type="protein sequence ID" value="HFW33257.1"/>
    <property type="molecule type" value="Genomic_DNA"/>
</dbReference>
<sequence length="261" mass="29780">MSDIVRVTIEFEAVESKRFRMYSGAFVRGYVYWLLAKMDRTFAEKLHSSKTLSPFSVTPVMLNSTPVDRLEEGKDYNFSITFFVPEIGEALKDYLISADSIYFTAVHNPLKKVSVKYCSEDSFSGRPLTKFRVDFISPCYFRTPSDGYRFIPLPLPNLMFRSLARLYSAFVSEVPQDYREWLDRNGIAVSGLKIETQKVMLKKGKWAVGFVGRVNFSLPEDLYEDKYAEITSKLLSFGEYSNVGGSRTSGLGVMRFFADNG</sequence>
<feature type="domain" description="CRISPR-associated protein Cas6 C-terminal" evidence="5">
    <location>
        <begin position="133"/>
        <end position="253"/>
    </location>
</feature>
<evidence type="ECO:0000256" key="1">
    <source>
        <dbReference type="ARBA" id="ARBA00022722"/>
    </source>
</evidence>
<evidence type="ECO:0000256" key="3">
    <source>
        <dbReference type="ARBA" id="ARBA00022801"/>
    </source>
</evidence>
<keyword evidence="1" id="KW-0540">Nuclease</keyword>
<organism evidence="7">
    <name type="scientific">Archaeoglobus fulgidus</name>
    <dbReference type="NCBI Taxonomy" id="2234"/>
    <lineage>
        <taxon>Archaea</taxon>
        <taxon>Methanobacteriati</taxon>
        <taxon>Methanobacteriota</taxon>
        <taxon>Archaeoglobi</taxon>
        <taxon>Archaeoglobales</taxon>
        <taxon>Archaeoglobaceae</taxon>
        <taxon>Archaeoglobus</taxon>
    </lineage>
</organism>
<dbReference type="EMBL" id="DSCQ01000004">
    <property type="protein sequence ID" value="HET20580.1"/>
    <property type="molecule type" value="Genomic_DNA"/>
</dbReference>
<dbReference type="Gene3D" id="3.30.70.1900">
    <property type="match status" value="1"/>
</dbReference>
<dbReference type="GO" id="GO:0004519">
    <property type="term" value="F:endonuclease activity"/>
    <property type="evidence" value="ECO:0007669"/>
    <property type="project" value="UniProtKB-KW"/>
</dbReference>
<protein>
    <submittedName>
        <fullName evidence="7">CRISPR-associated endoribonuclease Cas6</fullName>
    </submittedName>
</protein>